<evidence type="ECO:0000313" key="10">
    <source>
        <dbReference type="Proteomes" id="UP000657200"/>
    </source>
</evidence>
<evidence type="ECO:0000256" key="2">
    <source>
        <dbReference type="ARBA" id="ARBA00022692"/>
    </source>
</evidence>
<dbReference type="STRING" id="431306.AGA_1425"/>
<name>A0A0U5F931_9PROT</name>
<dbReference type="OrthoDB" id="9771737at2"/>
<reference evidence="8 10" key="3">
    <citation type="journal article" date="2020" name="Int. J. Syst. Evol. Microbiol.">
        <title>Novel acetic acid bacteria from cider fermentations: Acetobacter conturbans sp. nov. and Acetobacter fallax sp. nov.</title>
        <authorList>
            <person name="Sombolestani A.S."/>
            <person name="Cleenwerck I."/>
            <person name="Cnockaert M."/>
            <person name="Borremans W."/>
            <person name="Wieme A.D."/>
            <person name="De Vuyst L."/>
            <person name="Vandamme P."/>
        </authorList>
    </citation>
    <scope>NUCLEOTIDE SEQUENCE [LARGE SCALE GENOMIC DNA]</scope>
    <source>
        <strain evidence="8 10">LMG 23848</strain>
    </source>
</reference>
<feature type="transmembrane region" description="Helical" evidence="5">
    <location>
        <begin position="324"/>
        <end position="347"/>
    </location>
</feature>
<evidence type="ECO:0000313" key="9">
    <source>
        <dbReference type="Proteomes" id="UP000068250"/>
    </source>
</evidence>
<dbReference type="EMBL" id="LN609302">
    <property type="protein sequence ID" value="CEF55444.1"/>
    <property type="molecule type" value="Genomic_DNA"/>
</dbReference>
<organism evidence="7 9">
    <name type="scientific">Acetobacter ghanensis</name>
    <dbReference type="NCBI Taxonomy" id="431306"/>
    <lineage>
        <taxon>Bacteria</taxon>
        <taxon>Pseudomonadati</taxon>
        <taxon>Pseudomonadota</taxon>
        <taxon>Alphaproteobacteria</taxon>
        <taxon>Acetobacterales</taxon>
        <taxon>Acetobacteraceae</taxon>
        <taxon>Acetobacter</taxon>
    </lineage>
</organism>
<dbReference type="EMBL" id="WOTE01000001">
    <property type="protein sequence ID" value="NHO38428.1"/>
    <property type="molecule type" value="Genomic_DNA"/>
</dbReference>
<feature type="transmembrane region" description="Helical" evidence="5">
    <location>
        <begin position="48"/>
        <end position="68"/>
    </location>
</feature>
<keyword evidence="2 5" id="KW-0812">Transmembrane</keyword>
<feature type="transmembrane region" description="Helical" evidence="5">
    <location>
        <begin position="106"/>
        <end position="123"/>
    </location>
</feature>
<dbReference type="PATRIC" id="fig|431306.5.peg.1450"/>
<evidence type="ECO:0000313" key="7">
    <source>
        <dbReference type="EMBL" id="CEF55444.1"/>
    </source>
</evidence>
<dbReference type="GO" id="GO:0005886">
    <property type="term" value="C:plasma membrane"/>
    <property type="evidence" value="ECO:0007669"/>
    <property type="project" value="TreeGrafter"/>
</dbReference>
<feature type="transmembrane region" description="Helical" evidence="5">
    <location>
        <begin position="353"/>
        <end position="379"/>
    </location>
</feature>
<dbReference type="Gene3D" id="1.20.1250.20">
    <property type="entry name" value="MFS general substrate transporter like domains"/>
    <property type="match status" value="1"/>
</dbReference>
<dbReference type="PANTHER" id="PTHR23501">
    <property type="entry name" value="MAJOR FACILITATOR SUPERFAMILY"/>
    <property type="match status" value="1"/>
</dbReference>
<dbReference type="InterPro" id="IPR020846">
    <property type="entry name" value="MFS_dom"/>
</dbReference>
<dbReference type="InterPro" id="IPR011701">
    <property type="entry name" value="MFS"/>
</dbReference>
<keyword evidence="4 5" id="KW-0472">Membrane</keyword>
<feature type="transmembrane region" description="Helical" evidence="5">
    <location>
        <begin position="431"/>
        <end position="455"/>
    </location>
</feature>
<feature type="transmembrane region" description="Helical" evidence="5">
    <location>
        <begin position="75"/>
        <end position="100"/>
    </location>
</feature>
<proteinExistence type="predicted"/>
<dbReference type="GO" id="GO:0022857">
    <property type="term" value="F:transmembrane transporter activity"/>
    <property type="evidence" value="ECO:0007669"/>
    <property type="project" value="InterPro"/>
</dbReference>
<sequence length="464" mass="48727">MPSPTSTQLTALIVGSMFFMEQLDGTILATALPSIAHSLHVDTVATSVALTSYIIGLAIFIPASGALADRLGSRTILMLAICIFVGSSIFCGTAHSLLFLAVMRTIQGIGGALMVPVGRLAVIRSTPADQLVRTMTWMMLPATLGPLLGPVVGGYITTWLSWRWNFYLNIPVGIIGLILTYRFIPEVREATPPPFDVKGLLLAGGGLAILSVFAELFSHGTGSTSLVAGLLGTGLMLLGIYTYHAGRTSFPLLDLRLMRFQTFRISVFGGAASRIAVGSLPFLLPSFLQIGAGLTAAQSGLVTFVAPLGAIAMRPFVPALLKRWGFRTILIANGSSAALVFGLIAAFRPSYPLWLLSLVLTLAGAAQSLQFSAYNTVAYADIPADRMSAATSLYSTMQQIMLSAGICIAAGTLTLLSKLHHNTPANMTDFALGFVVTGAISLLAVPVCATLSPSAGANMSGNRR</sequence>
<dbReference type="Pfam" id="PF07690">
    <property type="entry name" value="MFS_1"/>
    <property type="match status" value="1"/>
</dbReference>
<dbReference type="PROSITE" id="PS50850">
    <property type="entry name" value="MFS"/>
    <property type="match status" value="1"/>
</dbReference>
<evidence type="ECO:0000259" key="6">
    <source>
        <dbReference type="PROSITE" id="PS50850"/>
    </source>
</evidence>
<evidence type="ECO:0000256" key="4">
    <source>
        <dbReference type="ARBA" id="ARBA00023136"/>
    </source>
</evidence>
<feature type="transmembrane region" description="Helical" evidence="5">
    <location>
        <begin position="166"/>
        <end position="184"/>
    </location>
</feature>
<dbReference type="RefSeq" id="WP_059023560.1">
    <property type="nucleotide sequence ID" value="NZ_JBNZCO010000001.1"/>
</dbReference>
<gene>
    <name evidence="7" type="primary">yieO</name>
    <name evidence="7" type="ORF">AGA_1425</name>
    <name evidence="8" type="ORF">GOB80_01800</name>
</gene>
<dbReference type="Proteomes" id="UP000068250">
    <property type="component" value="Chromosome I"/>
</dbReference>
<comment type="subcellular location">
    <subcellularLocation>
        <location evidence="1">Membrane</location>
        <topology evidence="1">Multi-pass membrane protein</topology>
    </subcellularLocation>
</comment>
<dbReference type="PANTHER" id="PTHR23501:SF1">
    <property type="entry name" value="TRANSPORT PROTEIN HSRA-RELATED"/>
    <property type="match status" value="1"/>
</dbReference>
<dbReference type="Gene3D" id="1.20.1720.10">
    <property type="entry name" value="Multidrug resistance protein D"/>
    <property type="match status" value="1"/>
</dbReference>
<evidence type="ECO:0000256" key="5">
    <source>
        <dbReference type="SAM" id="Phobius"/>
    </source>
</evidence>
<dbReference type="PRINTS" id="PR01036">
    <property type="entry name" value="TCRTETB"/>
</dbReference>
<evidence type="ECO:0000256" key="3">
    <source>
        <dbReference type="ARBA" id="ARBA00022989"/>
    </source>
</evidence>
<dbReference type="InterPro" id="IPR036259">
    <property type="entry name" value="MFS_trans_sf"/>
</dbReference>
<reference evidence="7" key="1">
    <citation type="submission" date="2014-09" db="EMBL/GenBank/DDBJ databases">
        <authorList>
            <person name="Magalhaes I.L.F."/>
            <person name="Oliveira U."/>
            <person name="Santos F.R."/>
            <person name="Vidigal T.H.D.A."/>
            <person name="Brescovit A.D."/>
            <person name="Santos A.J."/>
        </authorList>
    </citation>
    <scope>NUCLEOTIDE SEQUENCE</scope>
    <source>
        <strain evidence="7">LMG 23848T</strain>
    </source>
</reference>
<dbReference type="Proteomes" id="UP000657200">
    <property type="component" value="Unassembled WGS sequence"/>
</dbReference>
<keyword evidence="3 5" id="KW-1133">Transmembrane helix</keyword>
<feature type="transmembrane region" description="Helical" evidence="5">
    <location>
        <begin position="196"/>
        <end position="214"/>
    </location>
</feature>
<protein>
    <submittedName>
        <fullName evidence="7">Drug resistance translocase</fullName>
    </submittedName>
    <submittedName>
        <fullName evidence="8">MFS transporter</fullName>
    </submittedName>
</protein>
<dbReference type="SUPFAM" id="SSF103473">
    <property type="entry name" value="MFS general substrate transporter"/>
    <property type="match status" value="1"/>
</dbReference>
<keyword evidence="10" id="KW-1185">Reference proteome</keyword>
<feature type="transmembrane region" description="Helical" evidence="5">
    <location>
        <begin position="290"/>
        <end position="312"/>
    </location>
</feature>
<reference evidence="9" key="2">
    <citation type="submission" date="2014-09" db="EMBL/GenBank/DDBJ databases">
        <authorList>
            <person name="Illeghems K.G."/>
        </authorList>
    </citation>
    <scope>NUCLEOTIDE SEQUENCE [LARGE SCALE GENOMIC DNA]</scope>
    <source>
        <strain evidence="9">LMG 23848T</strain>
    </source>
</reference>
<dbReference type="AlphaFoldDB" id="A0A0U5F931"/>
<feature type="transmembrane region" description="Helical" evidence="5">
    <location>
        <begin position="400"/>
        <end position="419"/>
    </location>
</feature>
<accession>A0A0U5F931</accession>
<evidence type="ECO:0000256" key="1">
    <source>
        <dbReference type="ARBA" id="ARBA00004141"/>
    </source>
</evidence>
<feature type="transmembrane region" description="Helical" evidence="5">
    <location>
        <begin position="226"/>
        <end position="244"/>
    </location>
</feature>
<evidence type="ECO:0000313" key="8">
    <source>
        <dbReference type="EMBL" id="NHO38428.1"/>
    </source>
</evidence>
<feature type="transmembrane region" description="Helical" evidence="5">
    <location>
        <begin position="135"/>
        <end position="160"/>
    </location>
</feature>
<feature type="domain" description="Major facilitator superfamily (MFS) profile" evidence="6">
    <location>
        <begin position="10"/>
        <end position="456"/>
    </location>
</feature>